<proteinExistence type="predicted"/>
<dbReference type="InterPro" id="IPR010982">
    <property type="entry name" value="Lambda_DNA-bd_dom_sf"/>
</dbReference>
<comment type="caution">
    <text evidence="2">The sequence shown here is derived from an EMBL/GenBank/DDBJ whole genome shotgun (WGS) entry which is preliminary data.</text>
</comment>
<protein>
    <submittedName>
        <fullName evidence="2">XRE family transcriptional regulator</fullName>
    </submittedName>
</protein>
<organism evidence="2 3">
    <name type="scientific">Methylobacterium oryzihabitans</name>
    <dbReference type="NCBI Taxonomy" id="2499852"/>
    <lineage>
        <taxon>Bacteria</taxon>
        <taxon>Pseudomonadati</taxon>
        <taxon>Pseudomonadota</taxon>
        <taxon>Alphaproteobacteria</taxon>
        <taxon>Hyphomicrobiales</taxon>
        <taxon>Methylobacteriaceae</taxon>
        <taxon>Methylobacterium</taxon>
    </lineage>
</organism>
<sequence>MAGRPADERDVRIGERIEQLRLNRRISRETLAGHLGMSPSQLGKYLKGSNRLSATDLNAISHALAMPIDYFLDGIPRLEPLVAGFGEPPQAPMDGASWPGFAGAVADAAGSHLDPARRRDLAAMVQALDRALAAR</sequence>
<evidence type="ECO:0000313" key="3">
    <source>
        <dbReference type="Proteomes" id="UP000286997"/>
    </source>
</evidence>
<dbReference type="RefSeq" id="WP_127733113.1">
    <property type="nucleotide sequence ID" value="NZ_SACP01000028.1"/>
</dbReference>
<dbReference type="SUPFAM" id="SSF47413">
    <property type="entry name" value="lambda repressor-like DNA-binding domains"/>
    <property type="match status" value="1"/>
</dbReference>
<accession>A0A437NXF5</accession>
<dbReference type="PROSITE" id="PS50943">
    <property type="entry name" value="HTH_CROC1"/>
    <property type="match status" value="1"/>
</dbReference>
<feature type="domain" description="HTH cro/C1-type" evidence="1">
    <location>
        <begin position="17"/>
        <end position="71"/>
    </location>
</feature>
<dbReference type="CDD" id="cd00093">
    <property type="entry name" value="HTH_XRE"/>
    <property type="match status" value="1"/>
</dbReference>
<dbReference type="OrthoDB" id="9797172at2"/>
<dbReference type="Pfam" id="PF13560">
    <property type="entry name" value="HTH_31"/>
    <property type="match status" value="1"/>
</dbReference>
<reference evidence="2 3" key="1">
    <citation type="submission" date="2019-01" db="EMBL/GenBank/DDBJ databases">
        <authorList>
            <person name="Chen W.-M."/>
        </authorList>
    </citation>
    <scope>NUCLEOTIDE SEQUENCE [LARGE SCALE GENOMIC DNA]</scope>
    <source>
        <strain evidence="2 3">TER-1</strain>
    </source>
</reference>
<dbReference type="AlphaFoldDB" id="A0A437NXF5"/>
<evidence type="ECO:0000313" key="2">
    <source>
        <dbReference type="EMBL" id="RVU14670.1"/>
    </source>
</evidence>
<dbReference type="Gene3D" id="1.10.260.40">
    <property type="entry name" value="lambda repressor-like DNA-binding domains"/>
    <property type="match status" value="1"/>
</dbReference>
<dbReference type="InterPro" id="IPR001387">
    <property type="entry name" value="Cro/C1-type_HTH"/>
</dbReference>
<keyword evidence="3" id="KW-1185">Reference proteome</keyword>
<dbReference type="GO" id="GO:0003677">
    <property type="term" value="F:DNA binding"/>
    <property type="evidence" value="ECO:0007669"/>
    <property type="project" value="InterPro"/>
</dbReference>
<dbReference type="Proteomes" id="UP000286997">
    <property type="component" value="Unassembled WGS sequence"/>
</dbReference>
<gene>
    <name evidence="2" type="ORF">EOE48_22465</name>
</gene>
<dbReference type="EMBL" id="SACP01000028">
    <property type="protein sequence ID" value="RVU14670.1"/>
    <property type="molecule type" value="Genomic_DNA"/>
</dbReference>
<evidence type="ECO:0000259" key="1">
    <source>
        <dbReference type="PROSITE" id="PS50943"/>
    </source>
</evidence>
<dbReference type="SMART" id="SM00530">
    <property type="entry name" value="HTH_XRE"/>
    <property type="match status" value="1"/>
</dbReference>
<name>A0A437NXF5_9HYPH</name>